<dbReference type="FunFam" id="3.20.20.80:FF:000003">
    <property type="entry name" value="1,4-alpha-glucan branching enzyme GlgB"/>
    <property type="match status" value="1"/>
</dbReference>
<dbReference type="SUPFAM" id="SSF51011">
    <property type="entry name" value="Glycosyl hydrolase domain"/>
    <property type="match status" value="1"/>
</dbReference>
<evidence type="ECO:0000256" key="4">
    <source>
        <dbReference type="ARBA" id="ARBA00009000"/>
    </source>
</evidence>
<reference evidence="13" key="1">
    <citation type="submission" date="2020-10" db="EMBL/GenBank/DDBJ databases">
        <authorList>
            <person name="Gilroy R."/>
        </authorList>
    </citation>
    <scope>NUCLEOTIDE SEQUENCE</scope>
    <source>
        <strain evidence="13">ChiGjej2B2-16831</strain>
    </source>
</reference>
<comment type="similarity">
    <text evidence="4 10">Belongs to the glycosyl hydrolase 13 family. GlgB subfamily.</text>
</comment>
<dbReference type="Proteomes" id="UP000824128">
    <property type="component" value="Unassembled WGS sequence"/>
</dbReference>
<keyword evidence="6 10" id="KW-0328">Glycosyltransferase</keyword>
<comment type="caution">
    <text evidence="13">The sequence shown here is derived from an EMBL/GenBank/DDBJ whole genome shotgun (WGS) entry which is preliminary data.</text>
</comment>
<comment type="pathway">
    <text evidence="3 10">Glycan biosynthesis; glycogen biosynthesis.</text>
</comment>
<gene>
    <name evidence="10 13" type="primary">glgB</name>
    <name evidence="13" type="ORF">IAD24_01890</name>
</gene>
<reference evidence="13" key="2">
    <citation type="journal article" date="2021" name="PeerJ">
        <title>Extensive microbial diversity within the chicken gut microbiome revealed by metagenomics and culture.</title>
        <authorList>
            <person name="Gilroy R."/>
            <person name="Ravi A."/>
            <person name="Getino M."/>
            <person name="Pursley I."/>
            <person name="Horton D.L."/>
            <person name="Alikhan N.F."/>
            <person name="Baker D."/>
            <person name="Gharbi K."/>
            <person name="Hall N."/>
            <person name="Watson M."/>
            <person name="Adriaenssens E.M."/>
            <person name="Foster-Nyarko E."/>
            <person name="Jarju S."/>
            <person name="Secka A."/>
            <person name="Antonio M."/>
            <person name="Oren A."/>
            <person name="Chaudhuri R.R."/>
            <person name="La Ragione R."/>
            <person name="Hildebrand F."/>
            <person name="Pallen M.J."/>
        </authorList>
    </citation>
    <scope>NUCLEOTIDE SEQUENCE</scope>
    <source>
        <strain evidence="13">ChiGjej2B2-16831</strain>
    </source>
</reference>
<organism evidence="13 14">
    <name type="scientific">Candidatus Aphodomorpha intestinavium</name>
    <dbReference type="NCBI Taxonomy" id="2840672"/>
    <lineage>
        <taxon>Bacteria</taxon>
        <taxon>Bacillati</taxon>
        <taxon>Bacillota</taxon>
        <taxon>Clostridia</taxon>
        <taxon>Eubacteriales</taxon>
        <taxon>Candidatus Aphodomorpha</taxon>
    </lineage>
</organism>
<dbReference type="InterPro" id="IPR013783">
    <property type="entry name" value="Ig-like_fold"/>
</dbReference>
<dbReference type="InterPro" id="IPR017853">
    <property type="entry name" value="GH"/>
</dbReference>
<keyword evidence="5 10" id="KW-0321">Glycogen metabolism</keyword>
<name>A0A9D1N2E4_9FIRM</name>
<evidence type="ECO:0000256" key="8">
    <source>
        <dbReference type="ARBA" id="ARBA00023056"/>
    </source>
</evidence>
<dbReference type="InterPro" id="IPR006407">
    <property type="entry name" value="GlgB"/>
</dbReference>
<dbReference type="InterPro" id="IPR006048">
    <property type="entry name" value="A-amylase/branching_C"/>
</dbReference>
<dbReference type="EMBL" id="DVNZ01000060">
    <property type="protein sequence ID" value="HIU93887.1"/>
    <property type="molecule type" value="Genomic_DNA"/>
</dbReference>
<dbReference type="InterPro" id="IPR013780">
    <property type="entry name" value="Glyco_hydro_b"/>
</dbReference>
<dbReference type="NCBIfam" id="TIGR01515">
    <property type="entry name" value="branching_enzym"/>
    <property type="match status" value="1"/>
</dbReference>
<dbReference type="InterPro" id="IPR014756">
    <property type="entry name" value="Ig_E-set"/>
</dbReference>
<dbReference type="GO" id="GO:0043169">
    <property type="term" value="F:cation binding"/>
    <property type="evidence" value="ECO:0007669"/>
    <property type="project" value="InterPro"/>
</dbReference>
<dbReference type="EC" id="2.4.1.18" evidence="10"/>
<dbReference type="InterPro" id="IPR004193">
    <property type="entry name" value="Glyco_hydro_13_N"/>
</dbReference>
<dbReference type="GO" id="GO:0003844">
    <property type="term" value="F:1,4-alpha-glucan branching enzyme activity"/>
    <property type="evidence" value="ECO:0007669"/>
    <property type="project" value="UniProtKB-UniRule"/>
</dbReference>
<evidence type="ECO:0000256" key="3">
    <source>
        <dbReference type="ARBA" id="ARBA00004964"/>
    </source>
</evidence>
<comment type="catalytic activity">
    <reaction evidence="1 10">
        <text>Transfers a segment of a (1-&gt;4)-alpha-D-glucan chain to a primary hydroxy group in a similar glucan chain.</text>
        <dbReference type="EC" id="2.4.1.18"/>
    </reaction>
</comment>
<dbReference type="NCBIfam" id="NF003811">
    <property type="entry name" value="PRK05402.1"/>
    <property type="match status" value="1"/>
</dbReference>
<dbReference type="SMART" id="SM00642">
    <property type="entry name" value="Aamy"/>
    <property type="match status" value="1"/>
</dbReference>
<dbReference type="Gene3D" id="2.60.40.10">
    <property type="entry name" value="Immunoglobulins"/>
    <property type="match status" value="1"/>
</dbReference>
<dbReference type="SUPFAM" id="SSF51445">
    <property type="entry name" value="(Trans)glycosidases"/>
    <property type="match status" value="1"/>
</dbReference>
<dbReference type="GO" id="GO:0004553">
    <property type="term" value="F:hydrolase activity, hydrolyzing O-glycosyl compounds"/>
    <property type="evidence" value="ECO:0007669"/>
    <property type="project" value="InterPro"/>
</dbReference>
<dbReference type="InterPro" id="IPR006047">
    <property type="entry name" value="GH13_cat_dom"/>
</dbReference>
<dbReference type="Gene3D" id="3.20.20.80">
    <property type="entry name" value="Glycosidases"/>
    <property type="match status" value="1"/>
</dbReference>
<dbReference type="Gene3D" id="2.60.40.1180">
    <property type="entry name" value="Golgi alpha-mannosidase II"/>
    <property type="match status" value="1"/>
</dbReference>
<dbReference type="PANTHER" id="PTHR43651">
    <property type="entry name" value="1,4-ALPHA-GLUCAN-BRANCHING ENZYME"/>
    <property type="match status" value="1"/>
</dbReference>
<evidence type="ECO:0000256" key="10">
    <source>
        <dbReference type="HAMAP-Rule" id="MF_00685"/>
    </source>
</evidence>
<dbReference type="GO" id="GO:0005829">
    <property type="term" value="C:cytosol"/>
    <property type="evidence" value="ECO:0007669"/>
    <property type="project" value="TreeGrafter"/>
</dbReference>
<dbReference type="InterPro" id="IPR037439">
    <property type="entry name" value="Branching_enzy"/>
</dbReference>
<comment type="subunit">
    <text evidence="10">Monomer.</text>
</comment>
<comment type="function">
    <text evidence="2 10">Catalyzes the formation of the alpha-1,6-glucosidic linkages in glycogen by scission of a 1,4-alpha-linked oligosaccharide from growing alpha-1,4-glucan chains and the subsequent attachment of the oligosaccharide to the alpha-1,6 position.</text>
</comment>
<dbReference type="CDD" id="cd11322">
    <property type="entry name" value="AmyAc_Glg_BE"/>
    <property type="match status" value="1"/>
</dbReference>
<dbReference type="Pfam" id="PF02922">
    <property type="entry name" value="CBM_48"/>
    <property type="match status" value="1"/>
</dbReference>
<evidence type="ECO:0000256" key="2">
    <source>
        <dbReference type="ARBA" id="ARBA00002953"/>
    </source>
</evidence>
<dbReference type="CDD" id="cd02855">
    <property type="entry name" value="E_set_GBE_prok_N"/>
    <property type="match status" value="1"/>
</dbReference>
<evidence type="ECO:0000256" key="1">
    <source>
        <dbReference type="ARBA" id="ARBA00000826"/>
    </source>
</evidence>
<feature type="domain" description="Glycosyl hydrolase family 13 catalytic" evidence="12">
    <location>
        <begin position="149"/>
        <end position="504"/>
    </location>
</feature>
<keyword evidence="8 10" id="KW-0320">Glycogen biosynthesis</keyword>
<sequence>MAYHLDDTELYFFNEGISTAAYRALGCHACTGLQGERVYRFAVWAPEARAVSVIGDFNEWNPKADPMRMLGTTGVWEAHLGFAREGQLYKYAIVTADGSEVVRADPYAVRAEPGGTASMVYELPEFAWTDGAFLARQKEARRRPISIYEVHAGSWKAGLGYRELAHELVDYARVMGYTHIELMPLMEYPYDPSWGYQVTGYYAATARYGTPEDLMYLVNRAHEHGIGVIMDWVPAHFTRDAHGLRRFDGSCCYEHPDARRSDMPQWGTLLFDFDRTQVHSFLLSNALFWLKEYHFDGLRVDAVSCMLYHDFGKEDGQWLPNQYGGRDNLGAVAFLQKLNEAVRELPTEKLIFAEDSTAYPQITHSKADGGLGFSFKWNMGWMNDMLSYMEMDSFFRKWNHNKLTFSLCYAFSEAFVLPLSHDEVVHGKRSLLSKMPGDYWQKFAQLRLLYACQYAHPGKKLLFMGGEFGQFIEWNFAESLDWLLLDYDKHRELQRMVRDLNRFYAAEPSLYREDDSWKGFKWLAVDDSVHSIAAWLRLDGRGGALLCAFNFTPVPWQEYRVGVPAAGVYSEVFSTDDARYGGTGEYANPMAETIGEPLGGFAQQLSLRLPPYGAVYLRYQGEFPDGGEDDGAAE</sequence>
<accession>A0A9D1N2E4</accession>
<dbReference type="PANTHER" id="PTHR43651:SF3">
    <property type="entry name" value="1,4-ALPHA-GLUCAN-BRANCHING ENZYME"/>
    <property type="match status" value="1"/>
</dbReference>
<dbReference type="GO" id="GO:0005978">
    <property type="term" value="P:glycogen biosynthetic process"/>
    <property type="evidence" value="ECO:0007669"/>
    <property type="project" value="UniProtKB-UniRule"/>
</dbReference>
<feature type="active site" description="Nucleophile" evidence="10 11">
    <location>
        <position position="301"/>
    </location>
</feature>
<dbReference type="Pfam" id="PF02806">
    <property type="entry name" value="Alpha-amylase_C"/>
    <property type="match status" value="1"/>
</dbReference>
<dbReference type="FunFam" id="2.60.40.1180:FF:000002">
    <property type="entry name" value="1,4-alpha-glucan branching enzyme GlgB"/>
    <property type="match status" value="1"/>
</dbReference>
<feature type="active site" description="Proton donor" evidence="10 11">
    <location>
        <position position="354"/>
    </location>
</feature>
<evidence type="ECO:0000256" key="6">
    <source>
        <dbReference type="ARBA" id="ARBA00022676"/>
    </source>
</evidence>
<dbReference type="InterPro" id="IPR044143">
    <property type="entry name" value="GlgB_N_E_set_prok"/>
</dbReference>
<dbReference type="AlphaFoldDB" id="A0A9D1N2E4"/>
<keyword evidence="7 10" id="KW-0808">Transferase</keyword>
<protein>
    <recommendedName>
        <fullName evidence="10">1,4-alpha-glucan branching enzyme GlgB</fullName>
        <ecNumber evidence="10">2.4.1.18</ecNumber>
    </recommendedName>
    <alternativeName>
        <fullName evidence="10">1,4-alpha-D-glucan:1,4-alpha-D-glucan 6-glucosyl-transferase</fullName>
    </alternativeName>
    <alternativeName>
        <fullName evidence="10">Alpha-(1-&gt;4)-glucan branching enzyme</fullName>
    </alternativeName>
    <alternativeName>
        <fullName evidence="10">Glycogen branching enzyme</fullName>
        <shortName evidence="10">BE</shortName>
    </alternativeName>
</protein>
<evidence type="ECO:0000259" key="12">
    <source>
        <dbReference type="SMART" id="SM00642"/>
    </source>
</evidence>
<evidence type="ECO:0000313" key="13">
    <source>
        <dbReference type="EMBL" id="HIU93887.1"/>
    </source>
</evidence>
<dbReference type="NCBIfam" id="NF008967">
    <property type="entry name" value="PRK12313.1"/>
    <property type="match status" value="1"/>
</dbReference>
<evidence type="ECO:0000256" key="11">
    <source>
        <dbReference type="PIRSR" id="PIRSR000463-1"/>
    </source>
</evidence>
<evidence type="ECO:0000256" key="9">
    <source>
        <dbReference type="ARBA" id="ARBA00023277"/>
    </source>
</evidence>
<dbReference type="PIRSF" id="PIRSF000463">
    <property type="entry name" value="GlgB"/>
    <property type="match status" value="1"/>
</dbReference>
<evidence type="ECO:0000256" key="5">
    <source>
        <dbReference type="ARBA" id="ARBA00022600"/>
    </source>
</evidence>
<evidence type="ECO:0000256" key="7">
    <source>
        <dbReference type="ARBA" id="ARBA00022679"/>
    </source>
</evidence>
<dbReference type="Pfam" id="PF00128">
    <property type="entry name" value="Alpha-amylase"/>
    <property type="match status" value="1"/>
</dbReference>
<evidence type="ECO:0000313" key="14">
    <source>
        <dbReference type="Proteomes" id="UP000824128"/>
    </source>
</evidence>
<keyword evidence="9 10" id="KW-0119">Carbohydrate metabolism</keyword>
<proteinExistence type="inferred from homology"/>
<dbReference type="HAMAP" id="MF_00685">
    <property type="entry name" value="GlgB"/>
    <property type="match status" value="1"/>
</dbReference>
<dbReference type="SUPFAM" id="SSF81296">
    <property type="entry name" value="E set domains"/>
    <property type="match status" value="1"/>
</dbReference>